<dbReference type="GO" id="GO:0016020">
    <property type="term" value="C:membrane"/>
    <property type="evidence" value="ECO:0007669"/>
    <property type="project" value="UniProtKB-SubCell"/>
</dbReference>
<sequence>MTPEIMSFSDLNLKLIAPELCMTLLACVVLMMDVFCPKLSKPKLAYFSAAGMGLITLLIISYGIDGVGGTSFSGMFVLDPLAIFFKVFILLSTILMILASIDAMEKIPYFRGEYYFLLLFSALGMMFMVSANDFLSLFITLEFSTFGFYILVAYLRDNLKSNEAAIKFFILGALSAALIAYGISLVYGEAGTLLFDKIAANPPTSSIGLTIGLLFIFIGIGYKLGAVPFHVWVPDVYQGAPTTVTAYLSVVPKAATFAIFLRVVFGTFLELKTDWQWMIVSIAVLSMTYGNITAIAQKNMKRLLAYSGISHIGTLLIGMAAGTAMGVESILFYILTYLFANIGAFVVVIIFQNLTDKDEIEDFTGLNRRSPLMAFAMLIFLLSLAGVPPLAGFIGKVYVLAAAMHQGLIFIVVVALINMVISFYYYLIIVKKIYSVEPKEYTPIHISTPLKVALYISIAGVILLGIWPNPFIEASVTATSVFTNLMPK</sequence>
<dbReference type="GO" id="GO:0008137">
    <property type="term" value="F:NADH dehydrogenase (ubiquinone) activity"/>
    <property type="evidence" value="ECO:0007669"/>
    <property type="project" value="InterPro"/>
</dbReference>
<evidence type="ECO:0000256" key="4">
    <source>
        <dbReference type="ARBA" id="ARBA00023136"/>
    </source>
</evidence>
<feature type="transmembrane region" description="Helical" evidence="5">
    <location>
        <begin position="244"/>
        <end position="269"/>
    </location>
</feature>
<reference evidence="7" key="1">
    <citation type="submission" date="2018-06" db="EMBL/GenBank/DDBJ databases">
        <authorList>
            <person name="Zhirakovskaya E."/>
        </authorList>
    </citation>
    <scope>NUCLEOTIDE SEQUENCE</scope>
</reference>
<proteinExistence type="inferred from homology"/>
<name>A0A3B1CJI2_9ZZZZ</name>
<evidence type="ECO:0000256" key="2">
    <source>
        <dbReference type="ARBA" id="ARBA00022692"/>
    </source>
</evidence>
<dbReference type="InterPro" id="IPR010096">
    <property type="entry name" value="NADH-Q_OxRdtase_suN/2"/>
</dbReference>
<feature type="transmembrane region" description="Helical" evidence="5">
    <location>
        <begin position="372"/>
        <end position="395"/>
    </location>
</feature>
<dbReference type="Pfam" id="PF00361">
    <property type="entry name" value="Proton_antipo_M"/>
    <property type="match status" value="1"/>
</dbReference>
<dbReference type="InterPro" id="IPR001750">
    <property type="entry name" value="ND/Mrp_TM"/>
</dbReference>
<organism evidence="7">
    <name type="scientific">hydrothermal vent metagenome</name>
    <dbReference type="NCBI Taxonomy" id="652676"/>
    <lineage>
        <taxon>unclassified sequences</taxon>
        <taxon>metagenomes</taxon>
        <taxon>ecological metagenomes</taxon>
    </lineage>
</organism>
<feature type="transmembrane region" description="Helical" evidence="5">
    <location>
        <begin position="207"/>
        <end position="232"/>
    </location>
</feature>
<keyword evidence="2 5" id="KW-0812">Transmembrane</keyword>
<feature type="transmembrane region" description="Helical" evidence="5">
    <location>
        <begin position="113"/>
        <end position="131"/>
    </location>
</feature>
<keyword evidence="7" id="KW-0560">Oxidoreductase</keyword>
<protein>
    <submittedName>
        <fullName evidence="7">NADH-ubiquinone oxidoreductase chain N</fullName>
        <ecNumber evidence="7">1.6.5.3</ecNumber>
    </submittedName>
</protein>
<comment type="subcellular location">
    <subcellularLocation>
        <location evidence="1">Membrane</location>
        <topology evidence="1">Multi-pass membrane protein</topology>
    </subcellularLocation>
</comment>
<feature type="transmembrane region" description="Helical" evidence="5">
    <location>
        <begin position="44"/>
        <end position="63"/>
    </location>
</feature>
<dbReference type="GO" id="GO:0016491">
    <property type="term" value="F:oxidoreductase activity"/>
    <property type="evidence" value="ECO:0007669"/>
    <property type="project" value="UniProtKB-KW"/>
</dbReference>
<dbReference type="AlphaFoldDB" id="A0A3B1CJI2"/>
<keyword evidence="7" id="KW-0830">Ubiquinone</keyword>
<feature type="transmembrane region" description="Helical" evidence="5">
    <location>
        <begin position="168"/>
        <end position="187"/>
    </location>
</feature>
<evidence type="ECO:0000256" key="1">
    <source>
        <dbReference type="ARBA" id="ARBA00004141"/>
    </source>
</evidence>
<accession>A0A3B1CJI2</accession>
<feature type="transmembrane region" description="Helical" evidence="5">
    <location>
        <begin position="407"/>
        <end position="427"/>
    </location>
</feature>
<feature type="transmembrane region" description="Helical" evidence="5">
    <location>
        <begin position="303"/>
        <end position="324"/>
    </location>
</feature>
<dbReference type="NCBIfam" id="TIGR01770">
    <property type="entry name" value="NDH_I_N"/>
    <property type="match status" value="1"/>
</dbReference>
<evidence type="ECO:0000256" key="5">
    <source>
        <dbReference type="SAM" id="Phobius"/>
    </source>
</evidence>
<dbReference type="EMBL" id="UOGF01000038">
    <property type="protein sequence ID" value="VAX28412.1"/>
    <property type="molecule type" value="Genomic_DNA"/>
</dbReference>
<feature type="transmembrane region" description="Helical" evidence="5">
    <location>
        <begin position="275"/>
        <end position="296"/>
    </location>
</feature>
<dbReference type="GO" id="GO:0042773">
    <property type="term" value="P:ATP synthesis coupled electron transport"/>
    <property type="evidence" value="ECO:0007669"/>
    <property type="project" value="InterPro"/>
</dbReference>
<dbReference type="PANTHER" id="PTHR22773">
    <property type="entry name" value="NADH DEHYDROGENASE"/>
    <property type="match status" value="1"/>
</dbReference>
<evidence type="ECO:0000256" key="3">
    <source>
        <dbReference type="ARBA" id="ARBA00022989"/>
    </source>
</evidence>
<dbReference type="EC" id="1.6.5.3" evidence="7"/>
<evidence type="ECO:0000313" key="7">
    <source>
        <dbReference type="EMBL" id="VAX28412.1"/>
    </source>
</evidence>
<keyword evidence="4 5" id="KW-0472">Membrane</keyword>
<feature type="transmembrane region" description="Helical" evidence="5">
    <location>
        <begin position="15"/>
        <end position="32"/>
    </location>
</feature>
<feature type="transmembrane region" description="Helical" evidence="5">
    <location>
        <begin position="330"/>
        <end position="351"/>
    </location>
</feature>
<keyword evidence="3 5" id="KW-1133">Transmembrane helix</keyword>
<evidence type="ECO:0000259" key="6">
    <source>
        <dbReference type="Pfam" id="PF00361"/>
    </source>
</evidence>
<feature type="transmembrane region" description="Helical" evidence="5">
    <location>
        <begin position="448"/>
        <end position="467"/>
    </location>
</feature>
<feature type="domain" description="NADH:quinone oxidoreductase/Mrp antiporter transmembrane" evidence="6">
    <location>
        <begin position="131"/>
        <end position="422"/>
    </location>
</feature>
<feature type="transmembrane region" description="Helical" evidence="5">
    <location>
        <begin position="137"/>
        <end position="156"/>
    </location>
</feature>
<gene>
    <name evidence="7" type="ORF">MNBD_NITROSPIRAE01-587</name>
</gene>
<feature type="transmembrane region" description="Helical" evidence="5">
    <location>
        <begin position="83"/>
        <end position="101"/>
    </location>
</feature>
<dbReference type="HAMAP" id="MF_00445">
    <property type="entry name" value="NDH1_NuoN_1"/>
    <property type="match status" value="1"/>
</dbReference>